<dbReference type="PROSITE" id="PS00108">
    <property type="entry name" value="PROTEIN_KINASE_ST"/>
    <property type="match status" value="1"/>
</dbReference>
<dbReference type="GO" id="GO:0005524">
    <property type="term" value="F:ATP binding"/>
    <property type="evidence" value="ECO:0007669"/>
    <property type="project" value="UniProtKB-UniRule"/>
</dbReference>
<dbReference type="PROSITE" id="PS50222">
    <property type="entry name" value="EF_HAND_2"/>
    <property type="match status" value="1"/>
</dbReference>
<reference evidence="19 20" key="1">
    <citation type="submission" date="2016-02" db="EMBL/GenBank/DDBJ databases">
        <title>Genome analysis of coral dinoflagellate symbionts highlights evolutionary adaptations to a symbiotic lifestyle.</title>
        <authorList>
            <person name="Aranda M."/>
            <person name="Li Y."/>
            <person name="Liew Y.J."/>
            <person name="Baumgarten S."/>
            <person name="Simakov O."/>
            <person name="Wilson M."/>
            <person name="Piel J."/>
            <person name="Ashoor H."/>
            <person name="Bougouffa S."/>
            <person name="Bajic V.B."/>
            <person name="Ryu T."/>
            <person name="Ravasi T."/>
            <person name="Bayer T."/>
            <person name="Micklem G."/>
            <person name="Kim H."/>
            <person name="Bhak J."/>
            <person name="Lajeunesse T.C."/>
            <person name="Voolstra C.R."/>
        </authorList>
    </citation>
    <scope>NUCLEOTIDE SEQUENCE [LARGE SCALE GENOMIC DNA]</scope>
    <source>
        <strain evidence="19 20">CCMP2467</strain>
    </source>
</reference>
<dbReference type="InterPro" id="IPR011992">
    <property type="entry name" value="EF-hand-dom_pair"/>
</dbReference>
<comment type="catalytic activity">
    <reaction evidence="13">
        <text>L-threonyl-[protein] + ATP = O-phospho-L-threonyl-[protein] + ADP + H(+)</text>
        <dbReference type="Rhea" id="RHEA:46608"/>
        <dbReference type="Rhea" id="RHEA-COMP:11060"/>
        <dbReference type="Rhea" id="RHEA-COMP:11605"/>
        <dbReference type="ChEBI" id="CHEBI:15378"/>
        <dbReference type="ChEBI" id="CHEBI:30013"/>
        <dbReference type="ChEBI" id="CHEBI:30616"/>
        <dbReference type="ChEBI" id="CHEBI:61977"/>
        <dbReference type="ChEBI" id="CHEBI:456216"/>
        <dbReference type="EC" id="2.7.11.1"/>
    </reaction>
</comment>
<comment type="catalytic activity">
    <reaction evidence="14">
        <text>L-seryl-[protein] + ATP = O-phospho-L-seryl-[protein] + ADP + H(+)</text>
        <dbReference type="Rhea" id="RHEA:17989"/>
        <dbReference type="Rhea" id="RHEA-COMP:9863"/>
        <dbReference type="Rhea" id="RHEA-COMP:11604"/>
        <dbReference type="ChEBI" id="CHEBI:15378"/>
        <dbReference type="ChEBI" id="CHEBI:29999"/>
        <dbReference type="ChEBI" id="CHEBI:30616"/>
        <dbReference type="ChEBI" id="CHEBI:83421"/>
        <dbReference type="ChEBI" id="CHEBI:456216"/>
        <dbReference type="EC" id="2.7.11.1"/>
    </reaction>
</comment>
<feature type="compositionally biased region" description="Low complexity" evidence="16">
    <location>
        <begin position="265"/>
        <end position="279"/>
    </location>
</feature>
<dbReference type="InterPro" id="IPR018247">
    <property type="entry name" value="EF_Hand_1_Ca_BS"/>
</dbReference>
<dbReference type="OrthoDB" id="427480at2759"/>
<feature type="compositionally biased region" description="Low complexity" evidence="16">
    <location>
        <begin position="540"/>
        <end position="550"/>
    </location>
</feature>
<dbReference type="EMBL" id="LSRX01000702">
    <property type="protein sequence ID" value="OLP90619.1"/>
    <property type="molecule type" value="Genomic_DNA"/>
</dbReference>
<dbReference type="PROSITE" id="PS00107">
    <property type="entry name" value="PROTEIN_KINASE_ATP"/>
    <property type="match status" value="1"/>
</dbReference>
<keyword evidence="7" id="KW-0677">Repeat</keyword>
<sequence length="1350" mass="149237">MREPASITDPHWDYAKYMAYIIIHLISKNWPSYSRWLELPVQAAQEAFNRGQRHDSLGKWGRLSEVDPRTGVPRELSDEEVLQHGIGRGEHDYPTGDNALGRYRTNQVLSTFVRGAIQLGYRRQHFLVDSHIREGTQVDTSMVHSSCTALLCKLVGKITGYRQLSMLSPRSRHSPSYIFNIDPFGICQLWGPKDCTLQLITMMVDLCIPIQHKYTTRLTKARSRGPESVHQANALQHLPGGSLLPPGRTSILNTPLTAEEEAEIAPKAKPKASSRATASDPQERKRRNQETYQQPFSGSWDENRGDRRLMWRLILAALQAEGPIAIKFAQWASTRPDILPGRVCDNLSPLQANVKPHSFNQTKRILTKTFGPTWEGSLQLDSEPLGSGCMAQVYKGRLNGPLSCRDEKAIPRSRDVAVKVLHPGAQDKVDLDLEAGVRREQEMHGKFEGAMGNCHCQEKDLVVQREAFEPEPETVADDPDYPEALSPLSKTKATVADDFLQNKDDGGDANEDEASDAGMSGTSEMSDVAEDPDMGDDAYSAVSSASSAVSPKSEGTISRKSHRKGLKKLKMTDTMGFVPSAALLVVPDNRGQLADNYDVEPVALGKGGFAEVRRATVRVTGAKRAVKIISKSDKNNPGLLKAEIEVMKMLDHPNVVTLFEIFEDSDTLSLVLELCSGGELEGYVEKHGNLKESEAALATKHVMSAVRYLHGKGIIHRDIKAPNCLLLLPTGLDARQAVKLSDYGLSCHFTKGVALSQRCGTPSHMAPEVFLKSYSEKVDIWSVGIMLYWMMSRRLPFGQGGPSEDNAKARLQFSSSAWVNAGQDVVNIVTAMLHKDASQRLDCKKALEHPFITKIAPKLPVGVIEDRHIEGLKNYRSLNKFKRACLNMTACMLGEAEVGPCRQLFLAMDDDCNGFVSMSELVALSKATASGSKGQKSIKKKDAIKIFKADGHEEAIQDFTFTEFIAATFNRKKCLTEKVGKVIFNSFDKNGDGCIQLSELAEGRLLGHLKATELVQTLKDLDLNGDAEIDFKEFMAMSSSREVMWLLVGLIEAAWPQSRYLALSEAVTHFEAFVRPQADLRIEADNLDVFNKNFPYRRTGRGHRVRFPEVVRPYVTKELLVESLEDGIPLQAVLGQAYRANRDCTVTPGAMLNVPVEELREEVGGLCMDVFLQMLFKDNFIHADLHPGNIHFQRRRAGTDSSHVLRSELVILDAGLAVQMSAQDRRNFTDVFYALTTNDGRRAAQLMVERTPGDRSLVRDEAGFVAEVGSLVSEVCGKGFALGKVRLGECFGQLLSLACEHRVKLETSFVTVATSIIVLEGVGRQLSPIVDLAAAARPMLAEAIANRWNG</sequence>
<evidence type="ECO:0000256" key="5">
    <source>
        <dbReference type="ARBA" id="ARBA00022679"/>
    </source>
</evidence>
<evidence type="ECO:0000256" key="9">
    <source>
        <dbReference type="ARBA" id="ARBA00022777"/>
    </source>
</evidence>
<organism evidence="19 20">
    <name type="scientific">Symbiodinium microadriaticum</name>
    <name type="common">Dinoflagellate</name>
    <name type="synonym">Zooxanthella microadriatica</name>
    <dbReference type="NCBI Taxonomy" id="2951"/>
    <lineage>
        <taxon>Eukaryota</taxon>
        <taxon>Sar</taxon>
        <taxon>Alveolata</taxon>
        <taxon>Dinophyceae</taxon>
        <taxon>Suessiales</taxon>
        <taxon>Symbiodiniaceae</taxon>
        <taxon>Symbiodinium</taxon>
    </lineage>
</organism>
<evidence type="ECO:0000256" key="13">
    <source>
        <dbReference type="ARBA" id="ARBA00047899"/>
    </source>
</evidence>
<dbReference type="InterPro" id="IPR017441">
    <property type="entry name" value="Protein_kinase_ATP_BS"/>
</dbReference>
<keyword evidence="6" id="KW-0479">Metal-binding</keyword>
<evidence type="ECO:0000256" key="6">
    <source>
        <dbReference type="ARBA" id="ARBA00022723"/>
    </source>
</evidence>
<dbReference type="CDD" id="cd00051">
    <property type="entry name" value="EFh"/>
    <property type="match status" value="1"/>
</dbReference>
<dbReference type="InterPro" id="IPR002048">
    <property type="entry name" value="EF_hand_dom"/>
</dbReference>
<feature type="binding site" evidence="15">
    <location>
        <position position="627"/>
    </location>
    <ligand>
        <name>ATP</name>
        <dbReference type="ChEBI" id="CHEBI:30616"/>
    </ligand>
</feature>
<dbReference type="SMART" id="SM00054">
    <property type="entry name" value="EFh"/>
    <property type="match status" value="3"/>
</dbReference>
<dbReference type="SUPFAM" id="SSF56112">
    <property type="entry name" value="Protein kinase-like (PK-like)"/>
    <property type="match status" value="2"/>
</dbReference>
<dbReference type="InterPro" id="IPR000719">
    <property type="entry name" value="Prot_kinase_dom"/>
</dbReference>
<dbReference type="Gene3D" id="1.10.238.10">
    <property type="entry name" value="EF-hand"/>
    <property type="match status" value="2"/>
</dbReference>
<dbReference type="FunFam" id="1.10.510.10:FF:000571">
    <property type="entry name" value="Maternal embryonic leucine zipper kinase"/>
    <property type="match status" value="1"/>
</dbReference>
<evidence type="ECO:0000256" key="1">
    <source>
        <dbReference type="ARBA" id="ARBA00001946"/>
    </source>
</evidence>
<comment type="subunit">
    <text evidence="2">Monomer.</text>
</comment>
<evidence type="ECO:0000259" key="18">
    <source>
        <dbReference type="PROSITE" id="PS50222"/>
    </source>
</evidence>
<keyword evidence="9 19" id="KW-0418">Kinase</keyword>
<comment type="cofactor">
    <cofactor evidence="1">
        <name>Mg(2+)</name>
        <dbReference type="ChEBI" id="CHEBI:18420"/>
    </cofactor>
</comment>
<dbReference type="InterPro" id="IPR004147">
    <property type="entry name" value="ABC1_dom"/>
</dbReference>
<dbReference type="PANTHER" id="PTHR45890">
    <property type="entry name" value="AARF DOMAIN CONTAINING KINASE 2 (PREDICTED)"/>
    <property type="match status" value="1"/>
</dbReference>
<evidence type="ECO:0000256" key="14">
    <source>
        <dbReference type="ARBA" id="ARBA00048679"/>
    </source>
</evidence>
<keyword evidence="8 15" id="KW-0547">Nucleotide-binding</keyword>
<dbReference type="PANTHER" id="PTHR45890:SF1">
    <property type="entry name" value="AARF DOMAIN CONTAINING KINASE 2"/>
    <property type="match status" value="1"/>
</dbReference>
<dbReference type="SUPFAM" id="SSF47473">
    <property type="entry name" value="EF-hand"/>
    <property type="match status" value="1"/>
</dbReference>
<dbReference type="GO" id="GO:0005739">
    <property type="term" value="C:mitochondrion"/>
    <property type="evidence" value="ECO:0007669"/>
    <property type="project" value="TreeGrafter"/>
</dbReference>
<evidence type="ECO:0000259" key="17">
    <source>
        <dbReference type="PROSITE" id="PS50011"/>
    </source>
</evidence>
<feature type="domain" description="EF-hand" evidence="18">
    <location>
        <begin position="975"/>
        <end position="1010"/>
    </location>
</feature>
<evidence type="ECO:0000256" key="15">
    <source>
        <dbReference type="PROSITE-ProRule" id="PRU10141"/>
    </source>
</evidence>
<dbReference type="Pfam" id="PF00069">
    <property type="entry name" value="Pkinase"/>
    <property type="match status" value="1"/>
</dbReference>
<dbReference type="PROSITE" id="PS50011">
    <property type="entry name" value="PROTEIN_KINASE_DOM"/>
    <property type="match status" value="1"/>
</dbReference>
<dbReference type="Pfam" id="PF13499">
    <property type="entry name" value="EF-hand_7"/>
    <property type="match status" value="1"/>
</dbReference>
<feature type="domain" description="Protein kinase" evidence="17">
    <location>
        <begin position="598"/>
        <end position="852"/>
    </location>
</feature>
<dbReference type="Gene3D" id="1.10.510.10">
    <property type="entry name" value="Transferase(Phosphotransferase) domain 1"/>
    <property type="match status" value="1"/>
</dbReference>
<feature type="compositionally biased region" description="Acidic residues" evidence="16">
    <location>
        <begin position="527"/>
        <end position="536"/>
    </location>
</feature>
<evidence type="ECO:0000313" key="19">
    <source>
        <dbReference type="EMBL" id="OLP90619.1"/>
    </source>
</evidence>
<dbReference type="GO" id="GO:0004674">
    <property type="term" value="F:protein serine/threonine kinase activity"/>
    <property type="evidence" value="ECO:0007669"/>
    <property type="project" value="UniProtKB-KW"/>
</dbReference>
<evidence type="ECO:0000256" key="10">
    <source>
        <dbReference type="ARBA" id="ARBA00022837"/>
    </source>
</evidence>
<feature type="region of interest" description="Disordered" evidence="16">
    <location>
        <begin position="260"/>
        <end position="300"/>
    </location>
</feature>
<dbReference type="FunFam" id="3.30.200.20:FF:000315">
    <property type="entry name" value="Calcium-dependent protein kinase 3"/>
    <property type="match status" value="1"/>
</dbReference>
<evidence type="ECO:0000256" key="4">
    <source>
        <dbReference type="ARBA" id="ARBA00022527"/>
    </source>
</evidence>
<name>A0A1Q9D5X8_SYMMI</name>
<keyword evidence="20" id="KW-1185">Reference proteome</keyword>
<dbReference type="GO" id="GO:0005509">
    <property type="term" value="F:calcium ion binding"/>
    <property type="evidence" value="ECO:0007669"/>
    <property type="project" value="InterPro"/>
</dbReference>
<evidence type="ECO:0000256" key="16">
    <source>
        <dbReference type="SAM" id="MobiDB-lite"/>
    </source>
</evidence>
<dbReference type="EC" id="2.7.11.1" evidence="3"/>
<gene>
    <name evidence="19" type="primary">CPK2</name>
    <name evidence="19" type="ORF">AK812_SmicGene27790</name>
</gene>
<keyword evidence="5" id="KW-0808">Transferase</keyword>
<evidence type="ECO:0000256" key="2">
    <source>
        <dbReference type="ARBA" id="ARBA00011245"/>
    </source>
</evidence>
<proteinExistence type="inferred from homology"/>
<dbReference type="Proteomes" id="UP000186817">
    <property type="component" value="Unassembled WGS sequence"/>
</dbReference>
<protein>
    <recommendedName>
        <fullName evidence="3">non-specific serine/threonine protein kinase</fullName>
        <ecNumber evidence="3">2.7.11.1</ecNumber>
    </recommendedName>
</protein>
<evidence type="ECO:0000256" key="3">
    <source>
        <dbReference type="ARBA" id="ARBA00012513"/>
    </source>
</evidence>
<accession>A0A1Q9D5X8</accession>
<evidence type="ECO:0000256" key="11">
    <source>
        <dbReference type="ARBA" id="ARBA00022840"/>
    </source>
</evidence>
<feature type="region of interest" description="Disordered" evidence="16">
    <location>
        <begin position="469"/>
        <end position="565"/>
    </location>
</feature>
<keyword evidence="11 15" id="KW-0067">ATP-binding</keyword>
<comment type="similarity">
    <text evidence="12">Belongs to the protein kinase superfamily. Ser/Thr protein kinase family. CDPK subfamily.</text>
</comment>
<comment type="caution">
    <text evidence="19">The sequence shown here is derived from an EMBL/GenBank/DDBJ whole genome shotgun (WGS) entry which is preliminary data.</text>
</comment>
<dbReference type="InterPro" id="IPR011009">
    <property type="entry name" value="Kinase-like_dom_sf"/>
</dbReference>
<dbReference type="InterPro" id="IPR052402">
    <property type="entry name" value="ADCK_kinase"/>
</dbReference>
<feature type="compositionally biased region" description="Acidic residues" evidence="16">
    <location>
        <begin position="469"/>
        <end position="481"/>
    </location>
</feature>
<dbReference type="Gene3D" id="3.30.200.20">
    <property type="entry name" value="Phosphorylase Kinase, domain 1"/>
    <property type="match status" value="1"/>
</dbReference>
<dbReference type="Pfam" id="PF03109">
    <property type="entry name" value="ABC1"/>
    <property type="match status" value="2"/>
</dbReference>
<keyword evidence="4" id="KW-0723">Serine/threonine-protein kinase</keyword>
<evidence type="ECO:0000256" key="7">
    <source>
        <dbReference type="ARBA" id="ARBA00022737"/>
    </source>
</evidence>
<evidence type="ECO:0000256" key="12">
    <source>
        <dbReference type="ARBA" id="ARBA00024334"/>
    </source>
</evidence>
<keyword evidence="10" id="KW-0106">Calcium</keyword>
<dbReference type="SMART" id="SM00220">
    <property type="entry name" value="S_TKc"/>
    <property type="match status" value="1"/>
</dbReference>
<evidence type="ECO:0000313" key="20">
    <source>
        <dbReference type="Proteomes" id="UP000186817"/>
    </source>
</evidence>
<dbReference type="InterPro" id="IPR008271">
    <property type="entry name" value="Ser/Thr_kinase_AS"/>
</dbReference>
<dbReference type="PROSITE" id="PS00018">
    <property type="entry name" value="EF_HAND_1"/>
    <property type="match status" value="2"/>
</dbReference>
<evidence type="ECO:0000256" key="8">
    <source>
        <dbReference type="ARBA" id="ARBA00022741"/>
    </source>
</evidence>